<reference evidence="2" key="1">
    <citation type="submission" date="2017-04" db="EMBL/GenBank/DDBJ databases">
        <title>Plasmodium gonderi genome.</title>
        <authorList>
            <person name="Arisue N."/>
            <person name="Honma H."/>
            <person name="Kawai S."/>
            <person name="Tougan T."/>
            <person name="Tanabe K."/>
            <person name="Horii T."/>
        </authorList>
    </citation>
    <scope>NUCLEOTIDE SEQUENCE [LARGE SCALE GENOMIC DNA]</scope>
    <source>
        <strain evidence="2">ATCC 30045</strain>
    </source>
</reference>
<dbReference type="EMBL" id="BDQF01000196">
    <property type="protein sequence ID" value="GAW84239.1"/>
    <property type="molecule type" value="Genomic_DNA"/>
</dbReference>
<evidence type="ECO:0000313" key="2">
    <source>
        <dbReference type="Proteomes" id="UP000195521"/>
    </source>
</evidence>
<comment type="caution">
    <text evidence="1">The sequence shown here is derived from an EMBL/GenBank/DDBJ whole genome shotgun (WGS) entry which is preliminary data.</text>
</comment>
<proteinExistence type="predicted"/>
<organism evidence="1 2">
    <name type="scientific">Plasmodium gonderi</name>
    <dbReference type="NCBI Taxonomy" id="77519"/>
    <lineage>
        <taxon>Eukaryota</taxon>
        <taxon>Sar</taxon>
        <taxon>Alveolata</taxon>
        <taxon>Apicomplexa</taxon>
        <taxon>Aconoidasida</taxon>
        <taxon>Haemosporida</taxon>
        <taxon>Plasmodiidae</taxon>
        <taxon>Plasmodium</taxon>
        <taxon>Plasmodium (Plasmodium)</taxon>
    </lineage>
</organism>
<keyword evidence="2" id="KW-1185">Reference proteome</keyword>
<gene>
    <name evidence="1" type="ORF">PGO_001880</name>
</gene>
<accession>A0A1Y1JP46</accession>
<evidence type="ECO:0000313" key="1">
    <source>
        <dbReference type="EMBL" id="GAW84239.1"/>
    </source>
</evidence>
<dbReference type="AlphaFoldDB" id="A0A1Y1JP46"/>
<name>A0A1Y1JP46_PLAGO</name>
<protein>
    <submittedName>
        <fullName evidence="1">Variable surface protein</fullName>
    </submittedName>
</protein>
<dbReference type="GeneID" id="39745047"/>
<dbReference type="Proteomes" id="UP000195521">
    <property type="component" value="Unassembled WGS sequence"/>
</dbReference>
<dbReference type="RefSeq" id="XP_028546828.1">
    <property type="nucleotide sequence ID" value="XM_028691027.1"/>
</dbReference>
<sequence length="301" mass="35390">MSPAMPMTWISFIKAIFPTCADEYNSVTTDKGKEDLRNKFSIMCAQFRDNIRLNELSEDEQKTFELVCPDISLYLDHIKKTYTQKNDPQTYVNSSCNYFFYKLKFLINSCNLKCGKIESCYTKMREYMKSNPPDEDAFDICANEQVYEGIVYENIFGMMKYIDLAFYSLYHLKSIAEYRTQQKAMYLNFIKQVLQVLNSQRDVFPKIYQRIKDEYDEIIQKVQIKTQQVNTDDQSSQGIATRDSVHVYRAHITFLKHKTRNIMKIKNKQNENMVNSSATLEGIYNDSIDNKYSLAYSSEGY</sequence>